<dbReference type="AlphaFoldDB" id="A0A8D8F3V6"/>
<evidence type="ECO:0000313" key="2">
    <source>
        <dbReference type="EMBL" id="CAG6455969.1"/>
    </source>
</evidence>
<feature type="compositionally biased region" description="Basic and acidic residues" evidence="1">
    <location>
        <begin position="72"/>
        <end position="93"/>
    </location>
</feature>
<proteinExistence type="predicted"/>
<dbReference type="EMBL" id="HBUE01029697">
    <property type="protein sequence ID" value="CAG6455969.1"/>
    <property type="molecule type" value="Transcribed_RNA"/>
</dbReference>
<reference evidence="2" key="1">
    <citation type="submission" date="2021-05" db="EMBL/GenBank/DDBJ databases">
        <authorList>
            <person name="Alioto T."/>
            <person name="Alioto T."/>
            <person name="Gomez Garrido J."/>
        </authorList>
    </citation>
    <scope>NUCLEOTIDE SEQUENCE</scope>
</reference>
<protein>
    <submittedName>
        <fullName evidence="2">(northern house mosquito) hypothetical protein</fullName>
    </submittedName>
</protein>
<organism evidence="2">
    <name type="scientific">Culex pipiens</name>
    <name type="common">House mosquito</name>
    <dbReference type="NCBI Taxonomy" id="7175"/>
    <lineage>
        <taxon>Eukaryota</taxon>
        <taxon>Metazoa</taxon>
        <taxon>Ecdysozoa</taxon>
        <taxon>Arthropoda</taxon>
        <taxon>Hexapoda</taxon>
        <taxon>Insecta</taxon>
        <taxon>Pterygota</taxon>
        <taxon>Neoptera</taxon>
        <taxon>Endopterygota</taxon>
        <taxon>Diptera</taxon>
        <taxon>Nematocera</taxon>
        <taxon>Culicoidea</taxon>
        <taxon>Culicidae</taxon>
        <taxon>Culicinae</taxon>
        <taxon>Culicini</taxon>
        <taxon>Culex</taxon>
        <taxon>Culex</taxon>
    </lineage>
</organism>
<name>A0A8D8F3V6_CULPI</name>
<accession>A0A8D8F3V6</accession>
<feature type="region of interest" description="Disordered" evidence="1">
    <location>
        <begin position="69"/>
        <end position="93"/>
    </location>
</feature>
<evidence type="ECO:0000256" key="1">
    <source>
        <dbReference type="SAM" id="MobiDB-lite"/>
    </source>
</evidence>
<sequence length="143" mass="17339">MRVTLEESATPCEMCIFLSRRRRSQYCVRFRVHFLWVRFPRWTKATDLRRHRFARPRHNGQRMVVVTREKRKVAARERKREAAAAKGRTTKEAQIQKHELTLRECKKKRKHQFWIDEETFHTQTVIKKASKSCVQVGTRFNKK</sequence>